<evidence type="ECO:0000313" key="12">
    <source>
        <dbReference type="Proteomes" id="UP001396334"/>
    </source>
</evidence>
<evidence type="ECO:0000256" key="7">
    <source>
        <dbReference type="ARBA" id="ARBA00023065"/>
    </source>
</evidence>
<dbReference type="SUPFAM" id="SSF161065">
    <property type="entry name" value="ATP synthase D chain-like"/>
    <property type="match status" value="1"/>
</dbReference>
<sequence>MRGRGKKVVDVAFKASKDIDWEGMAKLLVSDATCKEFAAPCCTFDDVNSTMQTKFSLEPGPIDWEYYRKGIGSRLVDIYKKAYESIEIPKFFDKNMFVKPTVALKAFLVGGIVVFAKVAWAMKAVGGAKLGAAATAMTVAESTTMIGLKHDSKDGSKQPPK</sequence>
<accession>A0ABR2RZH2</accession>
<organism evidence="11 12">
    <name type="scientific">Hibiscus sabdariffa</name>
    <name type="common">roselle</name>
    <dbReference type="NCBI Taxonomy" id="183260"/>
    <lineage>
        <taxon>Eukaryota</taxon>
        <taxon>Viridiplantae</taxon>
        <taxon>Streptophyta</taxon>
        <taxon>Embryophyta</taxon>
        <taxon>Tracheophyta</taxon>
        <taxon>Spermatophyta</taxon>
        <taxon>Magnoliopsida</taxon>
        <taxon>eudicotyledons</taxon>
        <taxon>Gunneridae</taxon>
        <taxon>Pentapetalae</taxon>
        <taxon>rosids</taxon>
        <taxon>malvids</taxon>
        <taxon>Malvales</taxon>
        <taxon>Malvaceae</taxon>
        <taxon>Malvoideae</taxon>
        <taxon>Hibiscus</taxon>
    </lineage>
</organism>
<keyword evidence="10" id="KW-0812">Transmembrane</keyword>
<name>A0ABR2RZH2_9ROSI</name>
<proteinExistence type="inferred from homology"/>
<protein>
    <recommendedName>
        <fullName evidence="13">ATP synthase subunit d, mitochondrial</fullName>
    </recommendedName>
</protein>
<keyword evidence="8" id="KW-0496">Mitochondrion</keyword>
<comment type="caution">
    <text evidence="11">The sequence shown here is derived from an EMBL/GenBank/DDBJ whole genome shotgun (WGS) entry which is preliminary data.</text>
</comment>
<evidence type="ECO:0000256" key="9">
    <source>
        <dbReference type="ARBA" id="ARBA00023136"/>
    </source>
</evidence>
<evidence type="ECO:0000313" key="11">
    <source>
        <dbReference type="EMBL" id="KAK9018203.1"/>
    </source>
</evidence>
<feature type="transmembrane region" description="Helical" evidence="10">
    <location>
        <begin position="102"/>
        <end position="122"/>
    </location>
</feature>
<evidence type="ECO:0000256" key="10">
    <source>
        <dbReference type="SAM" id="Phobius"/>
    </source>
</evidence>
<gene>
    <name evidence="11" type="ORF">V6N11_001182</name>
</gene>
<keyword evidence="12" id="KW-1185">Reference proteome</keyword>
<dbReference type="InterPro" id="IPR008689">
    <property type="entry name" value="ATP_synth_F0_dsu_mt"/>
</dbReference>
<keyword evidence="4" id="KW-0138">CF(0)</keyword>
<evidence type="ECO:0000256" key="6">
    <source>
        <dbReference type="ARBA" id="ARBA00022792"/>
    </source>
</evidence>
<dbReference type="EMBL" id="JBBPBN010000019">
    <property type="protein sequence ID" value="KAK9018203.1"/>
    <property type="molecule type" value="Genomic_DNA"/>
</dbReference>
<keyword evidence="7" id="KW-0406">Ion transport</keyword>
<keyword evidence="10" id="KW-1133">Transmembrane helix</keyword>
<dbReference type="InterPro" id="IPR036228">
    <property type="entry name" value="ATP_synth_F0_dsu_sf_mt"/>
</dbReference>
<keyword evidence="5" id="KW-0375">Hydrogen ion transport</keyword>
<keyword evidence="9 10" id="KW-0472">Membrane</keyword>
<dbReference type="PANTHER" id="PTHR12700">
    <property type="entry name" value="ATP SYNTHASE SUBUNIT D, MITOCHONDRIAL"/>
    <property type="match status" value="1"/>
</dbReference>
<reference evidence="11 12" key="1">
    <citation type="journal article" date="2024" name="G3 (Bethesda)">
        <title>Genome assembly of Hibiscus sabdariffa L. provides insights into metabolisms of medicinal natural products.</title>
        <authorList>
            <person name="Kim T."/>
        </authorList>
    </citation>
    <scope>NUCLEOTIDE SEQUENCE [LARGE SCALE GENOMIC DNA]</scope>
    <source>
        <strain evidence="11">TK-2024</strain>
        <tissue evidence="11">Old leaves</tissue>
    </source>
</reference>
<dbReference type="Gene3D" id="6.10.280.70">
    <property type="match status" value="1"/>
</dbReference>
<dbReference type="Pfam" id="PF05873">
    <property type="entry name" value="Mt_ATP-synt_D"/>
    <property type="match status" value="1"/>
</dbReference>
<evidence type="ECO:0000256" key="2">
    <source>
        <dbReference type="ARBA" id="ARBA00006842"/>
    </source>
</evidence>
<comment type="subcellular location">
    <subcellularLocation>
        <location evidence="1">Mitochondrion inner membrane</location>
    </subcellularLocation>
</comment>
<evidence type="ECO:0000256" key="4">
    <source>
        <dbReference type="ARBA" id="ARBA00022547"/>
    </source>
</evidence>
<evidence type="ECO:0008006" key="13">
    <source>
        <dbReference type="Google" id="ProtNLM"/>
    </source>
</evidence>
<comment type="similarity">
    <text evidence="2">Belongs to the ATPase d subunit family.</text>
</comment>
<evidence type="ECO:0000256" key="1">
    <source>
        <dbReference type="ARBA" id="ARBA00004273"/>
    </source>
</evidence>
<evidence type="ECO:0000256" key="8">
    <source>
        <dbReference type="ARBA" id="ARBA00023128"/>
    </source>
</evidence>
<dbReference type="Proteomes" id="UP001396334">
    <property type="component" value="Unassembled WGS sequence"/>
</dbReference>
<keyword evidence="3" id="KW-0813">Transport</keyword>
<evidence type="ECO:0000256" key="3">
    <source>
        <dbReference type="ARBA" id="ARBA00022448"/>
    </source>
</evidence>
<keyword evidence="6" id="KW-0999">Mitochondrion inner membrane</keyword>
<evidence type="ECO:0000256" key="5">
    <source>
        <dbReference type="ARBA" id="ARBA00022781"/>
    </source>
</evidence>